<evidence type="ECO:0000313" key="2">
    <source>
        <dbReference type="EMBL" id="BBF65204.1"/>
    </source>
</evidence>
<evidence type="ECO:0000313" key="3">
    <source>
        <dbReference type="Proteomes" id="UP000280188"/>
    </source>
</evidence>
<dbReference type="KEGG" id="afj:AFERRID_14220"/>
<evidence type="ECO:0000256" key="1">
    <source>
        <dbReference type="SAM" id="Phobius"/>
    </source>
</evidence>
<dbReference type="Proteomes" id="UP000280188">
    <property type="component" value="Chromosome"/>
</dbReference>
<feature type="transmembrane region" description="Helical" evidence="1">
    <location>
        <begin position="212"/>
        <end position="236"/>
    </location>
</feature>
<organism evidence="2 3">
    <name type="scientific">Acidithiobacillus ferridurans</name>
    <dbReference type="NCBI Taxonomy" id="1232575"/>
    <lineage>
        <taxon>Bacteria</taxon>
        <taxon>Pseudomonadati</taxon>
        <taxon>Pseudomonadota</taxon>
        <taxon>Acidithiobacillia</taxon>
        <taxon>Acidithiobacillales</taxon>
        <taxon>Acidithiobacillaceae</taxon>
        <taxon>Acidithiobacillus</taxon>
    </lineage>
</organism>
<proteinExistence type="predicted"/>
<keyword evidence="1" id="KW-1133">Transmembrane helix</keyword>
<dbReference type="EMBL" id="AP018795">
    <property type="protein sequence ID" value="BBF65204.1"/>
    <property type="molecule type" value="Genomic_DNA"/>
</dbReference>
<accession>A0A2Z6IKU3</accession>
<name>A0A2Z6IKU3_ACIFI</name>
<keyword evidence="1" id="KW-0812">Transmembrane</keyword>
<protein>
    <submittedName>
        <fullName evidence="2">Uncharacterized protein</fullName>
    </submittedName>
</protein>
<gene>
    <name evidence="2" type="ORF">AFERRID_14220</name>
</gene>
<reference evidence="2 3" key="1">
    <citation type="journal article" date="2018" name="Microbiol. Resour. Announc.">
        <title>Complete Genome Sequence of Acidithiobacillus ferridurans JCM 18981.</title>
        <authorList>
            <person name="Miyauchi T."/>
            <person name="Kouzuma A."/>
            <person name="Abe T."/>
            <person name="Watanabe K."/>
        </authorList>
    </citation>
    <scope>NUCLEOTIDE SEQUENCE [LARGE SCALE GENOMIC DNA]</scope>
    <source>
        <strain evidence="3">ATCC 33020 / DSM 29468 / JCM 18981 / 11Fe</strain>
    </source>
</reference>
<sequence length="272" mass="30743">MIRMRFIVAISLWAWLGSAMAAPLLLFGVPLQDATRATLTPALEKAGLPPIPNGPQQWFDTYRINGQMPQLQGASKFSVKYDRHNRFALAEYKFPSFGDTRQVQDIIAMVTYKYGPPSSIIGEINHGPVVARWKEGGSMEIKVWRGWPITTTYMDFENVAIVNAMRAERRTGMHGSLPARMDAAPINENQEWEPPSPVEQVAQANNQTVPTWLVWGIIVFFLVPAVGMVIFGHFLARVTRIPPFVVAARVFFARLVQFFRRPGWFLKGRQGR</sequence>
<dbReference type="AlphaFoldDB" id="A0A2Z6IKU3"/>
<keyword evidence="3" id="KW-1185">Reference proteome</keyword>
<keyword evidence="1" id="KW-0472">Membrane</keyword>